<organism evidence="1 2">
    <name type="scientific">Boeremia exigua</name>
    <dbReference type="NCBI Taxonomy" id="749465"/>
    <lineage>
        <taxon>Eukaryota</taxon>
        <taxon>Fungi</taxon>
        <taxon>Dikarya</taxon>
        <taxon>Ascomycota</taxon>
        <taxon>Pezizomycotina</taxon>
        <taxon>Dothideomycetes</taxon>
        <taxon>Pleosporomycetidae</taxon>
        <taxon>Pleosporales</taxon>
        <taxon>Pleosporineae</taxon>
        <taxon>Didymellaceae</taxon>
        <taxon>Boeremia</taxon>
    </lineage>
</organism>
<dbReference type="EMBL" id="JAPHNI010000478">
    <property type="protein sequence ID" value="KAJ8110650.1"/>
    <property type="molecule type" value="Genomic_DNA"/>
</dbReference>
<reference evidence="1" key="1">
    <citation type="submission" date="2022-11" db="EMBL/GenBank/DDBJ databases">
        <title>Genome Sequence of Boeremia exigua.</title>
        <authorList>
            <person name="Buettner E."/>
        </authorList>
    </citation>
    <scope>NUCLEOTIDE SEQUENCE</scope>
    <source>
        <strain evidence="1">CU02</strain>
    </source>
</reference>
<sequence>MNNVINGSEHLIASGCAAPCAGGGDFWHIATAHIVSNHGNAFGGTKLFCFVGADIRGETRYIRLRRLQLLYEYFRHINMQCLLVKFDIGYGENDTHISYEDKLLAKMASFTQKQYERAFEGNAALGGSTWEQIWSGTPAFNGTDIQTPPAIPIPPVIAMLSLHRMTTIVANYIHLDLSEEEKRSRFALVRRYLSGPLDGTQTFERLAEQKLQELRLLVSMEKKERNLPNAKAVLVLYRKGTVNFRQDTPIAIVQQIKDAALRHGIVTIRVAVGLEESELARDDFDLFNVRENRDFVDKQYLAHFWSLVSETGEIFGTAGPRTGSLDVGAFQGVNTFCWDEPILEIIAGDRNPALQKLYPSSYVREQIWQQLLLFQMCGMHNIAVTEPASYVKAVDQFCAIRAKPLTDWLGGKRCIPEIPCTRKAVSLIDYWCRERLENHEIGLQSYNIRKLLKAVSQKTGMRPAIGASKL</sequence>
<name>A0ACC2I5Q9_9PLEO</name>
<accession>A0ACC2I5Q9</accession>
<comment type="caution">
    <text evidence="1">The sequence shown here is derived from an EMBL/GenBank/DDBJ whole genome shotgun (WGS) entry which is preliminary data.</text>
</comment>
<evidence type="ECO:0000313" key="1">
    <source>
        <dbReference type="EMBL" id="KAJ8110650.1"/>
    </source>
</evidence>
<dbReference type="Proteomes" id="UP001153331">
    <property type="component" value="Unassembled WGS sequence"/>
</dbReference>
<proteinExistence type="predicted"/>
<keyword evidence="2" id="KW-1185">Reference proteome</keyword>
<evidence type="ECO:0000313" key="2">
    <source>
        <dbReference type="Proteomes" id="UP001153331"/>
    </source>
</evidence>
<protein>
    <submittedName>
        <fullName evidence="1">Uncharacterized protein</fullName>
    </submittedName>
</protein>
<gene>
    <name evidence="1" type="ORF">OPT61_g6557</name>
</gene>